<proteinExistence type="predicted"/>
<dbReference type="GO" id="GO:0016757">
    <property type="term" value="F:glycosyltransferase activity"/>
    <property type="evidence" value="ECO:0007669"/>
    <property type="project" value="UniProtKB-KW"/>
</dbReference>
<dbReference type="Proteomes" id="UP000467260">
    <property type="component" value="Chromosome"/>
</dbReference>
<dbReference type="InterPro" id="IPR028098">
    <property type="entry name" value="Glyco_trans_4-like_N"/>
</dbReference>
<protein>
    <submittedName>
        <fullName evidence="3">Glycosyl transferase family 1</fullName>
    </submittedName>
</protein>
<evidence type="ECO:0000256" key="2">
    <source>
        <dbReference type="ARBA" id="ARBA00022679"/>
    </source>
</evidence>
<evidence type="ECO:0000313" key="4">
    <source>
        <dbReference type="Proteomes" id="UP000467260"/>
    </source>
</evidence>
<keyword evidence="1" id="KW-0328">Glycosyltransferase</keyword>
<dbReference type="PANTHER" id="PTHR46401:SF2">
    <property type="entry name" value="GLYCOSYLTRANSFERASE WBBK-RELATED"/>
    <property type="match status" value="1"/>
</dbReference>
<dbReference type="Pfam" id="PF13439">
    <property type="entry name" value="Glyco_transf_4"/>
    <property type="match status" value="1"/>
</dbReference>
<evidence type="ECO:0000256" key="1">
    <source>
        <dbReference type="ARBA" id="ARBA00022676"/>
    </source>
</evidence>
<dbReference type="Gene3D" id="3.40.50.2000">
    <property type="entry name" value="Glycogen Phosphorylase B"/>
    <property type="match status" value="2"/>
</dbReference>
<dbReference type="AlphaFoldDB" id="A0A7I7WZT1"/>
<organism evidence="3 4">
    <name type="scientific">Mycolicibacter hiberniae</name>
    <dbReference type="NCBI Taxonomy" id="29314"/>
    <lineage>
        <taxon>Bacteria</taxon>
        <taxon>Bacillati</taxon>
        <taxon>Actinomycetota</taxon>
        <taxon>Actinomycetes</taxon>
        <taxon>Mycobacteriales</taxon>
        <taxon>Mycobacteriaceae</taxon>
        <taxon>Mycolicibacter</taxon>
    </lineage>
</organism>
<dbReference type="InterPro" id="IPR001296">
    <property type="entry name" value="Glyco_trans_1"/>
</dbReference>
<dbReference type="PANTHER" id="PTHR46401">
    <property type="entry name" value="GLYCOSYLTRANSFERASE WBBK-RELATED"/>
    <property type="match status" value="1"/>
</dbReference>
<dbReference type="KEGG" id="mhib:MHIB_04990"/>
<dbReference type="Pfam" id="PF00534">
    <property type="entry name" value="Glycos_transf_1"/>
    <property type="match status" value="1"/>
</dbReference>
<sequence length="379" mass="41856">MRIVIDNVSPGDSTSAGAIGGMRTYLESMLTAMLRVAPQHRFVLLTPEWNASFDLPPDPHLEVVRLRSVPRTRLRRVLYERTVYPSAIRRTGGDVYLGICNTLPPRLPMPSAVVIQSTQFKFVPESYGFLQRNYLRWGVAKAVRRADAVITVSEHSRQDVIRWLGVDPEKVHAVHHGLIFTPNDNNRPAPKAARPYILCVGAFYPYKNVFRLIEAFSILRQDGLPHDLVIVGSDTPGMSRDDLARHAMAFGVDDAVRLPGRVPRDDLEDLYTGADVFVMPSLYETFGHPVLEAMALGCPVVAARASSLPEVVGDAAELVDPTSAESIARGLVDVVTVPDRRAQLVSLGKARLNAFSWTTTAQKTVEVLETIAARRNVES</sequence>
<keyword evidence="4" id="KW-1185">Reference proteome</keyword>
<accession>A0A7I7WZT1</accession>
<dbReference type="EMBL" id="AP022609">
    <property type="protein sequence ID" value="BBZ22081.1"/>
    <property type="molecule type" value="Genomic_DNA"/>
</dbReference>
<dbReference type="RefSeq" id="WP_163787012.1">
    <property type="nucleotide sequence ID" value="NZ_AP022609.1"/>
</dbReference>
<dbReference type="SUPFAM" id="SSF53756">
    <property type="entry name" value="UDP-Glycosyltransferase/glycogen phosphorylase"/>
    <property type="match status" value="1"/>
</dbReference>
<keyword evidence="2 3" id="KW-0808">Transferase</keyword>
<reference evidence="3 4" key="1">
    <citation type="journal article" date="2019" name="Emerg. Microbes Infect.">
        <title>Comprehensive subspecies identification of 175 nontuberculous mycobacteria species based on 7547 genomic profiles.</title>
        <authorList>
            <person name="Matsumoto Y."/>
            <person name="Kinjo T."/>
            <person name="Motooka D."/>
            <person name="Nabeya D."/>
            <person name="Jung N."/>
            <person name="Uechi K."/>
            <person name="Horii T."/>
            <person name="Iida T."/>
            <person name="Fujita J."/>
            <person name="Nakamura S."/>
        </authorList>
    </citation>
    <scope>NUCLEOTIDE SEQUENCE [LARGE SCALE GENOMIC DNA]</scope>
    <source>
        <strain evidence="3 4">JCM 13571</strain>
    </source>
</reference>
<dbReference type="CDD" id="cd03809">
    <property type="entry name" value="GT4_MtfB-like"/>
    <property type="match status" value="1"/>
</dbReference>
<evidence type="ECO:0000313" key="3">
    <source>
        <dbReference type="EMBL" id="BBZ22081.1"/>
    </source>
</evidence>
<gene>
    <name evidence="3" type="ORF">MHIB_04990</name>
</gene>
<name>A0A7I7WZT1_9MYCO</name>
<dbReference type="GO" id="GO:0009103">
    <property type="term" value="P:lipopolysaccharide biosynthetic process"/>
    <property type="evidence" value="ECO:0007669"/>
    <property type="project" value="TreeGrafter"/>
</dbReference>